<dbReference type="Pfam" id="PF01339">
    <property type="entry name" value="CheB_methylest"/>
    <property type="match status" value="1"/>
</dbReference>
<comment type="catalytic activity">
    <reaction evidence="3">
        <text>[protein]-L-glutamate 5-O-methyl ester + H2O = L-glutamyl-[protein] + methanol + H(+)</text>
        <dbReference type="Rhea" id="RHEA:23236"/>
        <dbReference type="Rhea" id="RHEA-COMP:10208"/>
        <dbReference type="Rhea" id="RHEA-COMP:10311"/>
        <dbReference type="ChEBI" id="CHEBI:15377"/>
        <dbReference type="ChEBI" id="CHEBI:15378"/>
        <dbReference type="ChEBI" id="CHEBI:17790"/>
        <dbReference type="ChEBI" id="CHEBI:29973"/>
        <dbReference type="ChEBI" id="CHEBI:82795"/>
        <dbReference type="EC" id="3.1.1.61"/>
    </reaction>
</comment>
<dbReference type="RefSeq" id="WP_053939824.1">
    <property type="nucleotide sequence ID" value="NZ_LAQT01000038.1"/>
</dbReference>
<sequence>MATIRSAQPQTHALPLTVLIGASAGGVEALNRILPQLPADYPAAVVVVLHQPSEGPSLLVEVFSPRVRLLTKEADEKEPLVAGVIYFAPPGYHLLIETDGTLALSVDDPVLFCRPAIDVLFDSAAQALGSKAIGVVLTGANEDGAAGLARVQQAGGSAVVQDPADALVATMPEAALAAVPTAQILTATAIGQWLATLQPGGRHGAQ</sequence>
<dbReference type="SUPFAM" id="SSF52738">
    <property type="entry name" value="Methylesterase CheB, C-terminal domain"/>
    <property type="match status" value="1"/>
</dbReference>
<evidence type="ECO:0000256" key="3">
    <source>
        <dbReference type="ARBA" id="ARBA00048267"/>
    </source>
</evidence>
<dbReference type="InterPro" id="IPR000673">
    <property type="entry name" value="Sig_transdc_resp-reg_Me-estase"/>
</dbReference>
<comment type="caution">
    <text evidence="6">The sequence shown here is derived from an EMBL/GenBank/DDBJ whole genome shotgun (WGS) entry which is preliminary data.</text>
</comment>
<keyword evidence="7" id="KW-1185">Reference proteome</keyword>
<feature type="active site" evidence="4">
    <location>
        <position position="143"/>
    </location>
</feature>
<dbReference type="OrthoDB" id="9791760at2"/>
<dbReference type="InterPro" id="IPR035909">
    <property type="entry name" value="CheB_C"/>
</dbReference>
<evidence type="ECO:0000256" key="1">
    <source>
        <dbReference type="ARBA" id="ARBA00022801"/>
    </source>
</evidence>
<dbReference type="GO" id="GO:0005737">
    <property type="term" value="C:cytoplasm"/>
    <property type="evidence" value="ECO:0007669"/>
    <property type="project" value="InterPro"/>
</dbReference>
<gene>
    <name evidence="6" type="primary">cheB1</name>
    <name evidence="6" type="ORF">WG78_21265</name>
</gene>
<dbReference type="EC" id="3.1.1.61" evidence="2"/>
<evidence type="ECO:0000313" key="7">
    <source>
        <dbReference type="Proteomes" id="UP000037939"/>
    </source>
</evidence>
<proteinExistence type="predicted"/>
<feature type="domain" description="CheB-type methylesterase" evidence="5">
    <location>
        <begin position="9"/>
        <end position="194"/>
    </location>
</feature>
<reference evidence="6 7" key="1">
    <citation type="submission" date="2015-07" db="EMBL/GenBank/DDBJ databases">
        <title>Draft genome sequence of the Amantichitinum ursilacus IGB-41, a new chitin-degrading bacterium.</title>
        <authorList>
            <person name="Kirstahler P."/>
            <person name="Guenther M."/>
            <person name="Grumaz C."/>
            <person name="Rupp S."/>
            <person name="Zibek S."/>
            <person name="Sohn K."/>
        </authorList>
    </citation>
    <scope>NUCLEOTIDE SEQUENCE [LARGE SCALE GENOMIC DNA]</scope>
    <source>
        <strain evidence="6 7">IGB-41</strain>
    </source>
</reference>
<dbReference type="Gene3D" id="3.40.50.180">
    <property type="entry name" value="Methylesterase CheB, C-terminal domain"/>
    <property type="match status" value="1"/>
</dbReference>
<keyword evidence="4" id="KW-0145">Chemotaxis</keyword>
<accession>A0A0N0XHZ0</accession>
<organism evidence="6 7">
    <name type="scientific">Amantichitinum ursilacus</name>
    <dbReference type="NCBI Taxonomy" id="857265"/>
    <lineage>
        <taxon>Bacteria</taxon>
        <taxon>Pseudomonadati</taxon>
        <taxon>Pseudomonadota</taxon>
        <taxon>Betaproteobacteria</taxon>
        <taxon>Neisseriales</taxon>
        <taxon>Chitinibacteraceae</taxon>
        <taxon>Amantichitinum</taxon>
    </lineage>
</organism>
<evidence type="ECO:0000256" key="2">
    <source>
        <dbReference type="ARBA" id="ARBA00039140"/>
    </source>
</evidence>
<dbReference type="PANTHER" id="PTHR42872:SF6">
    <property type="entry name" value="PROTEIN-GLUTAMATE METHYLESTERASE_PROTEIN-GLUTAMINE GLUTAMINASE"/>
    <property type="match status" value="1"/>
</dbReference>
<feature type="active site" evidence="4">
    <location>
        <position position="50"/>
    </location>
</feature>
<keyword evidence="1 4" id="KW-0378">Hydrolase</keyword>
<evidence type="ECO:0000259" key="5">
    <source>
        <dbReference type="PROSITE" id="PS50122"/>
    </source>
</evidence>
<evidence type="ECO:0000313" key="6">
    <source>
        <dbReference type="EMBL" id="KPC49091.1"/>
    </source>
</evidence>
<dbReference type="PANTHER" id="PTHR42872">
    <property type="entry name" value="PROTEIN-GLUTAMATE METHYLESTERASE/PROTEIN-GLUTAMINE GLUTAMINASE"/>
    <property type="match status" value="1"/>
</dbReference>
<dbReference type="CDD" id="cd16433">
    <property type="entry name" value="CheB"/>
    <property type="match status" value="1"/>
</dbReference>
<dbReference type="STRING" id="857265.WG78_21265"/>
<evidence type="ECO:0000256" key="4">
    <source>
        <dbReference type="PROSITE-ProRule" id="PRU00050"/>
    </source>
</evidence>
<dbReference type="Proteomes" id="UP000037939">
    <property type="component" value="Unassembled WGS sequence"/>
</dbReference>
<dbReference type="PROSITE" id="PS50122">
    <property type="entry name" value="CHEB"/>
    <property type="match status" value="1"/>
</dbReference>
<protein>
    <recommendedName>
        <fullName evidence="2">protein-glutamate methylesterase</fullName>
        <ecNumber evidence="2">3.1.1.61</ecNumber>
    </recommendedName>
</protein>
<dbReference type="EMBL" id="LAQT01000038">
    <property type="protein sequence ID" value="KPC49091.1"/>
    <property type="molecule type" value="Genomic_DNA"/>
</dbReference>
<dbReference type="GO" id="GO:0008984">
    <property type="term" value="F:protein-glutamate methylesterase activity"/>
    <property type="evidence" value="ECO:0007669"/>
    <property type="project" value="UniProtKB-EC"/>
</dbReference>
<feature type="active site" evidence="4">
    <location>
        <position position="23"/>
    </location>
</feature>
<dbReference type="GO" id="GO:0006935">
    <property type="term" value="P:chemotaxis"/>
    <property type="evidence" value="ECO:0007669"/>
    <property type="project" value="UniProtKB-UniRule"/>
</dbReference>
<name>A0A0N0XHZ0_9NEIS</name>
<dbReference type="GO" id="GO:0000156">
    <property type="term" value="F:phosphorelay response regulator activity"/>
    <property type="evidence" value="ECO:0007669"/>
    <property type="project" value="InterPro"/>
</dbReference>
<dbReference type="AlphaFoldDB" id="A0A0N0XHZ0"/>